<accession>A0A5S4H490</accession>
<evidence type="ECO:0000259" key="1">
    <source>
        <dbReference type="Pfam" id="PF07905"/>
    </source>
</evidence>
<organism evidence="3 4">
    <name type="scientific">Actinomadura geliboluensis</name>
    <dbReference type="NCBI Taxonomy" id="882440"/>
    <lineage>
        <taxon>Bacteria</taxon>
        <taxon>Bacillati</taxon>
        <taxon>Actinomycetota</taxon>
        <taxon>Actinomycetes</taxon>
        <taxon>Streptosporangiales</taxon>
        <taxon>Thermomonosporaceae</taxon>
        <taxon>Actinomadura</taxon>
    </lineage>
</organism>
<dbReference type="InterPro" id="IPR042070">
    <property type="entry name" value="PucR_C-HTH_sf"/>
</dbReference>
<feature type="domain" description="Purine catabolism PurC-like" evidence="1">
    <location>
        <begin position="64"/>
        <end position="175"/>
    </location>
</feature>
<dbReference type="AlphaFoldDB" id="A0A5S4H490"/>
<gene>
    <name evidence="3" type="ORF">ETD96_13625</name>
</gene>
<dbReference type="Gene3D" id="1.10.10.2840">
    <property type="entry name" value="PucR C-terminal helix-turn-helix domain"/>
    <property type="match status" value="1"/>
</dbReference>
<dbReference type="InterPro" id="IPR025736">
    <property type="entry name" value="PucR_C-HTH_dom"/>
</dbReference>
<dbReference type="Pfam" id="PF07905">
    <property type="entry name" value="PucR"/>
    <property type="match status" value="1"/>
</dbReference>
<comment type="caution">
    <text evidence="3">The sequence shown here is derived from an EMBL/GenBank/DDBJ whole genome shotgun (WGS) entry which is preliminary data.</text>
</comment>
<evidence type="ECO:0000313" key="3">
    <source>
        <dbReference type="EMBL" id="TMR39762.1"/>
    </source>
</evidence>
<dbReference type="Pfam" id="PF13556">
    <property type="entry name" value="HTH_30"/>
    <property type="match status" value="1"/>
</dbReference>
<evidence type="ECO:0000313" key="4">
    <source>
        <dbReference type="Proteomes" id="UP000305238"/>
    </source>
</evidence>
<dbReference type="EMBL" id="VCKZ01000080">
    <property type="protein sequence ID" value="TMR39762.1"/>
    <property type="molecule type" value="Genomic_DNA"/>
</dbReference>
<evidence type="ECO:0000259" key="2">
    <source>
        <dbReference type="Pfam" id="PF13556"/>
    </source>
</evidence>
<name>A0A5S4H490_9ACTN</name>
<dbReference type="InterPro" id="IPR012914">
    <property type="entry name" value="PucR_dom"/>
</dbReference>
<protein>
    <recommendedName>
        <fullName evidence="5">PucR family transcriptional regulator</fullName>
    </recommendedName>
</protein>
<dbReference type="PANTHER" id="PTHR33744">
    <property type="entry name" value="CARBOHYDRATE DIACID REGULATOR"/>
    <property type="match status" value="1"/>
</dbReference>
<dbReference type="InterPro" id="IPR051448">
    <property type="entry name" value="CdaR-like_regulators"/>
</dbReference>
<evidence type="ECO:0008006" key="5">
    <source>
        <dbReference type="Google" id="ProtNLM"/>
    </source>
</evidence>
<reference evidence="3 4" key="1">
    <citation type="submission" date="2019-05" db="EMBL/GenBank/DDBJ databases">
        <title>Draft genome sequence of Actinomadura geliboluensis A8036.</title>
        <authorList>
            <person name="Saricaoglu S."/>
            <person name="Isik K."/>
        </authorList>
    </citation>
    <scope>NUCLEOTIDE SEQUENCE [LARGE SCALE GENOMIC DNA]</scope>
    <source>
        <strain evidence="3 4">A8036</strain>
    </source>
</reference>
<dbReference type="PANTHER" id="PTHR33744:SF7">
    <property type="entry name" value="PUCR FAMILY TRANSCRIPTIONAL REGULATOR"/>
    <property type="match status" value="1"/>
</dbReference>
<dbReference type="OrthoDB" id="3170447at2"/>
<feature type="domain" description="PucR C-terminal helix-turn-helix" evidence="2">
    <location>
        <begin position="336"/>
        <end position="392"/>
    </location>
</feature>
<sequence length="396" mass="42490">MVVGGKGAGVLLAERTTPRPDRRALLQRTVFPKSRSRASAVPRPGERVGAVTSDSAVPYGTVRQLLEVPRFRLRLVAGEGGLDRPVRWAHSTELLDPGPYLRGGEIVLTAGASLRDPGACAAFAESVKAGRASVIGYGVGDVTDEVPAALRDACARLGLPLVEVPAEVPFVSFTEWFAERDASTRDERYEREETGRLLRMIRQGHASAEVLRERIDDAGLDPAALLVIAMDGGDEELPGVLGLDDGTALLITNDAHAWSEPAGIGSPGPLDHLPVSLAESLAALDAARRSGGVVQAADLATFRALLGRLEHDQLTPFVEQIARPLREYDTAHGTRLIETLRTFLDMGGAVGATSRALFLHPNTLRHRLARIESLTGRDPLQFEDRVALAIAVWATR</sequence>
<dbReference type="Proteomes" id="UP000305238">
    <property type="component" value="Unassembled WGS sequence"/>
</dbReference>
<keyword evidence="4" id="KW-1185">Reference proteome</keyword>
<proteinExistence type="predicted"/>